<organism evidence="2">
    <name type="scientific">Anopheles aquasalis</name>
    <name type="common">Malaria mosquito</name>
    <dbReference type="NCBI Taxonomy" id="42839"/>
    <lineage>
        <taxon>Eukaryota</taxon>
        <taxon>Metazoa</taxon>
        <taxon>Ecdysozoa</taxon>
        <taxon>Arthropoda</taxon>
        <taxon>Hexapoda</taxon>
        <taxon>Insecta</taxon>
        <taxon>Pterygota</taxon>
        <taxon>Neoptera</taxon>
        <taxon>Endopterygota</taxon>
        <taxon>Diptera</taxon>
        <taxon>Nematocera</taxon>
        <taxon>Culicoidea</taxon>
        <taxon>Culicidae</taxon>
        <taxon>Anophelinae</taxon>
        <taxon>Anopheles</taxon>
    </lineage>
</organism>
<name>T1DIA6_ANOAQ</name>
<sequence>SAGVGLRHASSSSIGSATDGGTAIGSGNGTGNTSASTTTTTTTTIAAASSSSTSTSDTIKLAQQPHRSNTFKLAK</sequence>
<feature type="compositionally biased region" description="Low complexity" evidence="1">
    <location>
        <begin position="31"/>
        <end position="58"/>
    </location>
</feature>
<evidence type="ECO:0000256" key="1">
    <source>
        <dbReference type="SAM" id="MobiDB-lite"/>
    </source>
</evidence>
<protein>
    <submittedName>
        <fullName evidence="2">Uncharacterized protein</fullName>
    </submittedName>
</protein>
<dbReference type="EMBL" id="GAMD01001981">
    <property type="protein sequence ID" value="JAA99609.1"/>
    <property type="molecule type" value="mRNA"/>
</dbReference>
<proteinExistence type="evidence at transcript level"/>
<reference evidence="2" key="1">
    <citation type="submission" date="2013-07" db="EMBL/GenBank/DDBJ databases">
        <title>Transcriptome sequencing and developmental regulation of gene expression in Anopheles aquasalis.</title>
        <authorList>
            <consortium name="Brazilian Malaria Network (MCT/CNPq/MS/SCTIE/DECIT/PRONEX 555648/2009-5) and Research Network on Bioactive Molecules from Arthropod Vectors (NAP-MOBIARVE"/>
            <consortium name="University of Sao Paulo)"/>
            <person name="Marinotti O."/>
            <person name="Ribeiro J.M.C."/>
            <person name="Costa-da-Silva A.L."/>
            <person name="Silva M.C.P."/>
            <person name="Lopes A.R."/>
            <person name="Barros M.S."/>
            <person name="Sa-Nunes A."/>
            <person name="Konjin B.B."/>
            <person name="Carvalho E."/>
            <person name="Suesdek L."/>
            <person name="Silva-Neto M.A.C."/>
            <person name="Capurro M.L."/>
        </authorList>
    </citation>
    <scope>NUCLEOTIDE SEQUENCE</scope>
    <source>
        <tissue evidence="2">Whole body</tissue>
    </source>
</reference>
<feature type="non-terminal residue" evidence="2">
    <location>
        <position position="75"/>
    </location>
</feature>
<accession>T1DIA6</accession>
<feature type="region of interest" description="Disordered" evidence="1">
    <location>
        <begin position="1"/>
        <end position="75"/>
    </location>
</feature>
<dbReference type="AlphaFoldDB" id="T1DIA6"/>
<evidence type="ECO:0000313" key="2">
    <source>
        <dbReference type="EMBL" id="JAA99609.1"/>
    </source>
</evidence>
<feature type="non-terminal residue" evidence="2">
    <location>
        <position position="1"/>
    </location>
</feature>
<feature type="compositionally biased region" description="Polar residues" evidence="1">
    <location>
        <begin position="65"/>
        <end position="75"/>
    </location>
</feature>